<protein>
    <submittedName>
        <fullName evidence="1">DUF1501 domain-containing protein</fullName>
    </submittedName>
</protein>
<evidence type="ECO:0000313" key="1">
    <source>
        <dbReference type="EMBL" id="TFF25264.1"/>
    </source>
</evidence>
<dbReference type="Proteomes" id="UP000298179">
    <property type="component" value="Unassembled WGS sequence"/>
</dbReference>
<dbReference type="Pfam" id="PF07394">
    <property type="entry name" value="DUF1501"/>
    <property type="match status" value="1"/>
</dbReference>
<dbReference type="RefSeq" id="WP_134761433.1">
    <property type="nucleotide sequence ID" value="NZ_SOZD01000002.1"/>
</dbReference>
<organism evidence="1 2">
    <name type="scientific">Jiella endophytica</name>
    <dbReference type="NCBI Taxonomy" id="2558362"/>
    <lineage>
        <taxon>Bacteria</taxon>
        <taxon>Pseudomonadati</taxon>
        <taxon>Pseudomonadota</taxon>
        <taxon>Alphaproteobacteria</taxon>
        <taxon>Hyphomicrobiales</taxon>
        <taxon>Aurantimonadaceae</taxon>
        <taxon>Jiella</taxon>
    </lineage>
</organism>
<dbReference type="EMBL" id="SOZD01000002">
    <property type="protein sequence ID" value="TFF25264.1"/>
    <property type="molecule type" value="Genomic_DNA"/>
</dbReference>
<proteinExistence type="predicted"/>
<dbReference type="AlphaFoldDB" id="A0A4Y8RR13"/>
<dbReference type="PANTHER" id="PTHR43737">
    <property type="entry name" value="BLL7424 PROTEIN"/>
    <property type="match status" value="1"/>
</dbReference>
<dbReference type="InterPro" id="IPR010869">
    <property type="entry name" value="DUF1501"/>
</dbReference>
<gene>
    <name evidence="1" type="ORF">E3C22_07775</name>
</gene>
<comment type="caution">
    <text evidence="1">The sequence shown here is derived from an EMBL/GenBank/DDBJ whole genome shotgun (WGS) entry which is preliminary data.</text>
</comment>
<sequence>MESCNYTALTRRKLLIGAGTVAAWSMMPKAGFAGTRDPRFVVVLLRGALDGLAAVAPVGDPNYRPLRGALALGEGGKDVLPLAGSFFALNDAMPKLHGRFAKGEALVVHAAATPYRSRSHFDGQNVLESGLEGPSGTQDGWLNRVAVALPAGERVGTQPGLAIGPTIPLILAGPAGTLTWSPQTFQPAVEDTALRLASLYGESDQELAKLLTEGLETDRMMANSAFDIEKGPARAFRILANGAAKLLAEEDGPRLAAISYEGWDTHVQEGADNGRLAKNLSALDLALDDLAETLGPAWKDTVVAVVTEFGRTAWGNGGGGTDHGTATTAFLVGGPVKGGRVIADWPGLREADLFEGRDLKPTTDLRAVLKGVLKDHLGLSDRTLATDIFPGSLGVRPMAGLVA</sequence>
<name>A0A4Y8RR13_9HYPH</name>
<keyword evidence="2" id="KW-1185">Reference proteome</keyword>
<dbReference type="PANTHER" id="PTHR43737:SF1">
    <property type="entry name" value="DUF1501 DOMAIN-CONTAINING PROTEIN"/>
    <property type="match status" value="1"/>
</dbReference>
<accession>A0A4Y8RR13</accession>
<evidence type="ECO:0000313" key="2">
    <source>
        <dbReference type="Proteomes" id="UP000298179"/>
    </source>
</evidence>
<reference evidence="1 2" key="1">
    <citation type="submission" date="2019-03" db="EMBL/GenBank/DDBJ databases">
        <title>Jiella endophytica sp. nov., a novel endophytic bacterium isolated from root of Ficus microcarpa Linn. f.</title>
        <authorList>
            <person name="Tuo L."/>
        </authorList>
    </citation>
    <scope>NUCLEOTIDE SEQUENCE [LARGE SCALE GENOMIC DNA]</scope>
    <source>
        <strain evidence="1 2">CBS5Q-3</strain>
    </source>
</reference>
<dbReference type="OrthoDB" id="9779968at2"/>